<dbReference type="GO" id="GO:0031966">
    <property type="term" value="C:mitochondrial membrane"/>
    <property type="evidence" value="ECO:0007669"/>
    <property type="project" value="UniProtKB-SubCell"/>
</dbReference>
<keyword evidence="5 9" id="KW-0812">Transmembrane</keyword>
<evidence type="ECO:0000256" key="1">
    <source>
        <dbReference type="ARBA" id="ARBA00004370"/>
    </source>
</evidence>
<keyword evidence="4 9" id="KW-0813">Transport</keyword>
<comment type="similarity">
    <text evidence="2 9">Belongs to the complex I subunit 3 family.</text>
</comment>
<evidence type="ECO:0000313" key="10">
    <source>
        <dbReference type="EMBL" id="ASL24596.1"/>
    </source>
</evidence>
<dbReference type="InterPro" id="IPR000440">
    <property type="entry name" value="NADH_UbQ/plastoQ_OxRdtase_su3"/>
</dbReference>
<evidence type="ECO:0000256" key="4">
    <source>
        <dbReference type="ARBA" id="ARBA00022448"/>
    </source>
</evidence>
<feature type="transmembrane region" description="Helical" evidence="9">
    <location>
        <begin position="89"/>
        <end position="112"/>
    </location>
</feature>
<feature type="transmembrane region" description="Helical" evidence="9">
    <location>
        <begin position="57"/>
        <end position="77"/>
    </location>
</feature>
<evidence type="ECO:0000256" key="3">
    <source>
        <dbReference type="ARBA" id="ARBA00021007"/>
    </source>
</evidence>
<keyword evidence="9" id="KW-0249">Electron transport</keyword>
<name>A0A343ESR0_9CEST</name>
<dbReference type="AlphaFoldDB" id="A0A343ESR0"/>
<gene>
    <name evidence="10" type="primary">nad3</name>
</gene>
<dbReference type="Pfam" id="PF00507">
    <property type="entry name" value="Oxidored_q4"/>
    <property type="match status" value="1"/>
</dbReference>
<accession>A0A343ESR0</accession>
<comment type="subcellular location">
    <subcellularLocation>
        <location evidence="1">Membrane</location>
    </subcellularLocation>
    <subcellularLocation>
        <location evidence="9">Mitochondrion membrane</location>
        <topology evidence="9">Multi-pass membrane protein</topology>
    </subcellularLocation>
</comment>
<dbReference type="Gene3D" id="1.20.58.1610">
    <property type="entry name" value="NADH:ubiquinone/plastoquinone oxidoreductase, chain 3"/>
    <property type="match status" value="1"/>
</dbReference>
<comment type="function">
    <text evidence="9">Core subunit of the mitochondrial membrane respiratory chain NADH dehydrogenase (Complex I) which catalyzes electron transfer from NADH through the respiratory chain, using ubiquinone as an electron acceptor. Essential for the catalytic activity of complex I.</text>
</comment>
<evidence type="ECO:0000256" key="5">
    <source>
        <dbReference type="ARBA" id="ARBA00022692"/>
    </source>
</evidence>
<keyword evidence="9" id="KW-1278">Translocase</keyword>
<dbReference type="InterPro" id="IPR038430">
    <property type="entry name" value="NDAH_ubi_oxred_su3_sf"/>
</dbReference>
<organism evidence="10">
    <name type="scientific">Breviscolex orientalis</name>
    <dbReference type="NCBI Taxonomy" id="137570"/>
    <lineage>
        <taxon>Eukaryota</taxon>
        <taxon>Metazoa</taxon>
        <taxon>Spiralia</taxon>
        <taxon>Lophotrochozoa</taxon>
        <taxon>Platyhelminthes</taxon>
        <taxon>Cestoda</taxon>
        <taxon>Eucestoda</taxon>
        <taxon>Caryophyllidea</taxon>
        <taxon>Capingentidae</taxon>
        <taxon>Breviscolex</taxon>
    </lineage>
</organism>
<evidence type="ECO:0000256" key="8">
    <source>
        <dbReference type="ARBA" id="ARBA00049551"/>
    </source>
</evidence>
<keyword evidence="7 9" id="KW-0472">Membrane</keyword>
<sequence length="116" mass="13295">MFLTLVLVGVVIQFILGAILCSCSWVLSRQNACSISWASPYECGFIASSTSFDSFSFTYLSLLVFFVVFDLEISLLLNLPERAVSFPSFYYYFLFLVVLSIGFLSEFFWGYVRWGY</sequence>
<evidence type="ECO:0000256" key="2">
    <source>
        <dbReference type="ARBA" id="ARBA00008472"/>
    </source>
</evidence>
<dbReference type="GO" id="GO:0008137">
    <property type="term" value="F:NADH dehydrogenase (ubiquinone) activity"/>
    <property type="evidence" value="ECO:0007669"/>
    <property type="project" value="UniProtKB-UniRule"/>
</dbReference>
<protein>
    <recommendedName>
        <fullName evidence="3 9">NADH-ubiquinone oxidoreductase chain 3</fullName>
        <ecNumber evidence="9">7.1.1.2</ecNumber>
    </recommendedName>
</protein>
<comment type="catalytic activity">
    <reaction evidence="8 9">
        <text>a ubiquinone + NADH + 5 H(+)(in) = a ubiquinol + NAD(+) + 4 H(+)(out)</text>
        <dbReference type="Rhea" id="RHEA:29091"/>
        <dbReference type="Rhea" id="RHEA-COMP:9565"/>
        <dbReference type="Rhea" id="RHEA-COMP:9566"/>
        <dbReference type="ChEBI" id="CHEBI:15378"/>
        <dbReference type="ChEBI" id="CHEBI:16389"/>
        <dbReference type="ChEBI" id="CHEBI:17976"/>
        <dbReference type="ChEBI" id="CHEBI:57540"/>
        <dbReference type="ChEBI" id="CHEBI:57945"/>
        <dbReference type="EC" id="7.1.1.2"/>
    </reaction>
</comment>
<keyword evidence="9" id="KW-0679">Respiratory chain</keyword>
<evidence type="ECO:0000256" key="6">
    <source>
        <dbReference type="ARBA" id="ARBA00022989"/>
    </source>
</evidence>
<keyword evidence="9" id="KW-0830">Ubiquinone</keyword>
<dbReference type="EMBL" id="KY486752">
    <property type="protein sequence ID" value="ASL24596.1"/>
    <property type="molecule type" value="Genomic_DNA"/>
</dbReference>
<geneLocation type="mitochondrion" evidence="10"/>
<evidence type="ECO:0000256" key="7">
    <source>
        <dbReference type="ARBA" id="ARBA00023136"/>
    </source>
</evidence>
<evidence type="ECO:0000256" key="9">
    <source>
        <dbReference type="RuleBase" id="RU003640"/>
    </source>
</evidence>
<keyword evidence="9 10" id="KW-0496">Mitochondrion</keyword>
<keyword evidence="6 9" id="KW-1133">Transmembrane helix</keyword>
<reference evidence="10" key="1">
    <citation type="journal article" date="2017" name="Parasit. Vectors">
        <title>The complete mitochondrial DNA of three monozoic tapeworms in the Caryophyllidea: a mitogenomic perspective on the phylogeny of eucestodes.</title>
        <authorList>
            <person name="Li W.X."/>
            <person name="Zhang D."/>
            <person name="Boyce K."/>
            <person name="Xi B.W."/>
            <person name="Zou H."/>
            <person name="Wu S.G."/>
            <person name="Li M."/>
            <person name="Wang G.T."/>
        </authorList>
    </citation>
    <scope>NUCLEOTIDE SEQUENCE</scope>
</reference>
<keyword evidence="9" id="KW-0520">NAD</keyword>
<dbReference type="EC" id="7.1.1.2" evidence="9"/>
<proteinExistence type="inferred from homology"/>